<dbReference type="VEuPathDB" id="ToxoDB:EMH_0032950"/>
<dbReference type="OrthoDB" id="354292at2759"/>
<dbReference type="InterPro" id="IPR051647">
    <property type="entry name" value="Mediator_comp_sub12"/>
</dbReference>
<dbReference type="GO" id="GO:0016592">
    <property type="term" value="C:mediator complex"/>
    <property type="evidence" value="ECO:0007669"/>
    <property type="project" value="TreeGrafter"/>
</dbReference>
<name>U6JQ32_9EIME</name>
<dbReference type="GO" id="GO:0003713">
    <property type="term" value="F:transcription coactivator activity"/>
    <property type="evidence" value="ECO:0007669"/>
    <property type="project" value="TreeGrafter"/>
</dbReference>
<dbReference type="AlphaFoldDB" id="U6JQ32"/>
<evidence type="ECO:0000256" key="1">
    <source>
        <dbReference type="SAM" id="Coils"/>
    </source>
</evidence>
<dbReference type="Proteomes" id="UP000030744">
    <property type="component" value="Unassembled WGS sequence"/>
</dbReference>
<dbReference type="EMBL" id="HG679856">
    <property type="protein sequence ID" value="CDJ27569.1"/>
    <property type="molecule type" value="Genomic_DNA"/>
</dbReference>
<sequence>MQALTRLSFFPLPVIQLWCSSVEGEMNLLRSVRDAMTCVFPLSLAVYIHPVLFSRAFRFVESRYSRDKPRNGLLASDRHLEPLFLSHLCWAFLVAEMHRRPFFLTLLDRALALSPPPTPQLSPPTPQLSPPAAQVSPLAAACKESIAEETPQFVSASVAGDEDFTQQETLLQQQETVLQQQETLPLQQGETLLQQQQSLLQKQETLLQQQDNRGCGVLVVFIDAQEWQHAKETQQQVSLLRSNCLAFGLLLSAAAFSDSAAAAAESEEAAASRCYSSRDHLWGARRPGVCGTLLHQQQQQLLLLLLLLLLMLLLLVTPRVGHLQQQETLLQQQENVLQQGESLPLQQGETLLQQQQSLLQQQETLLQQQDNRGCGVLEACLDYRVGGGVSSASSSSAFGCQWPLSEVCLWVRGAPLVLQAEAEGLRTAAGAPNSRRNFNTGYKYLLLRAFRAMGIMRVRKYTQQQQQQQQVADAADDAAAADDDDLLPRTHIRAAADCCSSSTWGLLLLGTAAARERCWGRLQQEQIGVAAACCGRDTWTVLLNIRADAAAGALHAVCNQLSAAAYDAASSAAFVSVACAASVAAFASLSAAASAAASAATAVAAGGLHRRSGVAAREGDAAAGVSAAQKTQLQQQQNLKKLQHLAATAAEIILGALPGIRAALL</sequence>
<proteinExistence type="predicted"/>
<dbReference type="PANTHER" id="PTHR46007">
    <property type="entry name" value="MEDIATOR OF RNA POLYMERASE II TRANSCRIPTION SUBUNIT 12"/>
    <property type="match status" value="1"/>
</dbReference>
<keyword evidence="1" id="KW-0175">Coiled coil</keyword>
<keyword evidence="3" id="KW-1185">Reference proteome</keyword>
<accession>U6JQ32</accession>
<feature type="coiled-coil region" evidence="1">
    <location>
        <begin position="323"/>
        <end position="372"/>
    </location>
</feature>
<reference evidence="2" key="2">
    <citation type="submission" date="2013-10" db="EMBL/GenBank/DDBJ databases">
        <authorList>
            <person name="Aslett M."/>
        </authorList>
    </citation>
    <scope>NUCLEOTIDE SEQUENCE [LARGE SCALE GENOMIC DNA]</scope>
    <source>
        <strain evidence="2">Houghton</strain>
    </source>
</reference>
<dbReference type="PANTHER" id="PTHR46007:SF12">
    <property type="entry name" value="C2H2-TYPE DOMAIN-CONTAINING PROTEIN-RELATED"/>
    <property type="match status" value="1"/>
</dbReference>
<organism evidence="2 3">
    <name type="scientific">Eimeria mitis</name>
    <dbReference type="NCBI Taxonomy" id="44415"/>
    <lineage>
        <taxon>Eukaryota</taxon>
        <taxon>Sar</taxon>
        <taxon>Alveolata</taxon>
        <taxon>Apicomplexa</taxon>
        <taxon>Conoidasida</taxon>
        <taxon>Coccidia</taxon>
        <taxon>Eucoccidiorida</taxon>
        <taxon>Eimeriorina</taxon>
        <taxon>Eimeriidae</taxon>
        <taxon>Eimeria</taxon>
    </lineage>
</organism>
<dbReference type="GO" id="GO:0045944">
    <property type="term" value="P:positive regulation of transcription by RNA polymerase II"/>
    <property type="evidence" value="ECO:0007669"/>
    <property type="project" value="TreeGrafter"/>
</dbReference>
<dbReference type="RefSeq" id="XP_013350147.1">
    <property type="nucleotide sequence ID" value="XM_013494693.1"/>
</dbReference>
<reference evidence="2" key="1">
    <citation type="submission" date="2013-10" db="EMBL/GenBank/DDBJ databases">
        <title>Genomic analysis of the causative agents of coccidiosis in chickens.</title>
        <authorList>
            <person name="Reid A.J."/>
            <person name="Blake D."/>
            <person name="Billington K."/>
            <person name="Browne H."/>
            <person name="Dunn M."/>
            <person name="Hung S."/>
            <person name="Kawahara F."/>
            <person name="Miranda-Saavedra D."/>
            <person name="Mourier T."/>
            <person name="Nagra H."/>
            <person name="Otto T.D."/>
            <person name="Rawlings N."/>
            <person name="Sanchez A."/>
            <person name="Sanders M."/>
            <person name="Subramaniam C."/>
            <person name="Tay Y."/>
            <person name="Dear P."/>
            <person name="Doerig C."/>
            <person name="Gruber A."/>
            <person name="Parkinson J."/>
            <person name="Shirley M."/>
            <person name="Wan K.L."/>
            <person name="Berriman M."/>
            <person name="Tomley F."/>
            <person name="Pain A."/>
        </authorList>
    </citation>
    <scope>NUCLEOTIDE SEQUENCE [LARGE SCALE GENOMIC DNA]</scope>
    <source>
        <strain evidence="2">Houghton</strain>
    </source>
</reference>
<dbReference type="GeneID" id="25378101"/>
<gene>
    <name evidence="2" type="ORF">EMH_0032950</name>
</gene>
<protein>
    <submittedName>
        <fullName evidence="2">Uncharacterized protein</fullName>
    </submittedName>
</protein>
<evidence type="ECO:0000313" key="3">
    <source>
        <dbReference type="Proteomes" id="UP000030744"/>
    </source>
</evidence>
<evidence type="ECO:0000313" key="2">
    <source>
        <dbReference type="EMBL" id="CDJ27569.1"/>
    </source>
</evidence>